<dbReference type="InterPro" id="IPR050066">
    <property type="entry name" value="UvrABC_protein_C"/>
</dbReference>
<dbReference type="GO" id="GO:0009380">
    <property type="term" value="C:excinuclease repair complex"/>
    <property type="evidence" value="ECO:0007669"/>
    <property type="project" value="TreeGrafter"/>
</dbReference>
<dbReference type="EMBL" id="UINC01184116">
    <property type="protein sequence ID" value="SVD95181.1"/>
    <property type="molecule type" value="Genomic_DNA"/>
</dbReference>
<dbReference type="Gene3D" id="3.30.420.340">
    <property type="entry name" value="UvrC, RNAse H endonuclease domain"/>
    <property type="match status" value="1"/>
</dbReference>
<dbReference type="GO" id="GO:0006974">
    <property type="term" value="P:DNA damage response"/>
    <property type="evidence" value="ECO:0007669"/>
    <property type="project" value="TreeGrafter"/>
</dbReference>
<evidence type="ECO:0000313" key="2">
    <source>
        <dbReference type="EMBL" id="SVD95181.1"/>
    </source>
</evidence>
<reference evidence="2" key="1">
    <citation type="submission" date="2018-05" db="EMBL/GenBank/DDBJ databases">
        <authorList>
            <person name="Lanie J.A."/>
            <person name="Ng W.-L."/>
            <person name="Kazmierczak K.M."/>
            <person name="Andrzejewski T.M."/>
            <person name="Davidsen T.M."/>
            <person name="Wayne K.J."/>
            <person name="Tettelin H."/>
            <person name="Glass J.I."/>
            <person name="Rusch D."/>
            <person name="Podicherti R."/>
            <person name="Tsui H.-C.T."/>
            <person name="Winkler M.E."/>
        </authorList>
    </citation>
    <scope>NUCLEOTIDE SEQUENCE</scope>
</reference>
<name>A0A382ZI92_9ZZZZ</name>
<protein>
    <recommendedName>
        <fullName evidence="1">UvrC family homology region profile domain-containing protein</fullName>
    </recommendedName>
</protein>
<dbReference type="PROSITE" id="PS50165">
    <property type="entry name" value="UVRC"/>
    <property type="match status" value="1"/>
</dbReference>
<dbReference type="GO" id="GO:0009381">
    <property type="term" value="F:excinuclease ABC activity"/>
    <property type="evidence" value="ECO:0007669"/>
    <property type="project" value="InterPro"/>
</dbReference>
<gene>
    <name evidence="2" type="ORF">METZ01_LOCUS448035</name>
</gene>
<dbReference type="PANTHER" id="PTHR30562:SF1">
    <property type="entry name" value="UVRABC SYSTEM PROTEIN C"/>
    <property type="match status" value="1"/>
</dbReference>
<dbReference type="Pfam" id="PF22920">
    <property type="entry name" value="UvrC_RNaseH"/>
    <property type="match status" value="1"/>
</dbReference>
<accession>A0A382ZI92</accession>
<dbReference type="InterPro" id="IPR038476">
    <property type="entry name" value="UvrC_RNase_H_dom_sf"/>
</dbReference>
<dbReference type="AlphaFoldDB" id="A0A382ZI92"/>
<sequence>DQLAAVKSFKEKQRKVAADFDNRDVLAMAKQDNMCVTVIVRIRNGRIHSREKISINIGDESDADIFESVITQFYLDSDFIPKTINVAENPTNKQQLLVWLIEKRSGPVHIQVPKRGEKAREIRLAVQNAKLLLGEWIINRKKRRELTPKMVQQLQEDLQLKIPPRRIEAFDISHLGGTNTVASMVCFIDGKARKSEYRKYKIKTVDGVDDFAAMREVVIRRYRRLKNEQATLPDLILIDGGKGQLSMAISALRELGL</sequence>
<feature type="domain" description="UvrC family homology region profile" evidence="1">
    <location>
        <begin position="25"/>
        <end position="252"/>
    </location>
</feature>
<evidence type="ECO:0000259" key="1">
    <source>
        <dbReference type="PROSITE" id="PS50165"/>
    </source>
</evidence>
<proteinExistence type="predicted"/>
<feature type="non-terminal residue" evidence="2">
    <location>
        <position position="1"/>
    </location>
</feature>
<dbReference type="InterPro" id="IPR001162">
    <property type="entry name" value="UvrC_RNase_H_dom"/>
</dbReference>
<dbReference type="Pfam" id="PF08459">
    <property type="entry name" value="UvrC_RNaseH_dom"/>
    <property type="match status" value="1"/>
</dbReference>
<dbReference type="PANTHER" id="PTHR30562">
    <property type="entry name" value="UVRC/OXIDOREDUCTASE"/>
    <property type="match status" value="1"/>
</dbReference>
<feature type="non-terminal residue" evidence="2">
    <location>
        <position position="257"/>
    </location>
</feature>
<organism evidence="2">
    <name type="scientific">marine metagenome</name>
    <dbReference type="NCBI Taxonomy" id="408172"/>
    <lineage>
        <taxon>unclassified sequences</taxon>
        <taxon>metagenomes</taxon>
        <taxon>ecological metagenomes</taxon>
    </lineage>
</organism>